<keyword evidence="3" id="KW-1185">Reference proteome</keyword>
<evidence type="ECO:0000313" key="3">
    <source>
        <dbReference type="Proteomes" id="UP001331761"/>
    </source>
</evidence>
<evidence type="ECO:0000256" key="1">
    <source>
        <dbReference type="SAM" id="MobiDB-lite"/>
    </source>
</evidence>
<dbReference type="EMBL" id="WIXE01010898">
    <property type="protein sequence ID" value="KAK5977211.1"/>
    <property type="molecule type" value="Genomic_DNA"/>
</dbReference>
<name>A0AAN8FCN3_TRICO</name>
<accession>A0AAN8FCN3</accession>
<proteinExistence type="predicted"/>
<reference evidence="2 3" key="1">
    <citation type="submission" date="2019-10" db="EMBL/GenBank/DDBJ databases">
        <title>Assembly and Annotation for the nematode Trichostrongylus colubriformis.</title>
        <authorList>
            <person name="Martin J."/>
        </authorList>
    </citation>
    <scope>NUCLEOTIDE SEQUENCE [LARGE SCALE GENOMIC DNA]</scope>
    <source>
        <strain evidence="2">G859</strain>
        <tissue evidence="2">Whole worm</tissue>
    </source>
</reference>
<sequence>MDTNKSRQRGRQGQTHTGGGGHGCPYGSIDVAGVQRNCGSITSLVNGSPYSLEGPQIHKGDRGPCSCPREFLQKRIANSKDCAVSP</sequence>
<organism evidence="2 3">
    <name type="scientific">Trichostrongylus colubriformis</name>
    <name type="common">Black scour worm</name>
    <dbReference type="NCBI Taxonomy" id="6319"/>
    <lineage>
        <taxon>Eukaryota</taxon>
        <taxon>Metazoa</taxon>
        <taxon>Ecdysozoa</taxon>
        <taxon>Nematoda</taxon>
        <taxon>Chromadorea</taxon>
        <taxon>Rhabditida</taxon>
        <taxon>Rhabditina</taxon>
        <taxon>Rhabditomorpha</taxon>
        <taxon>Strongyloidea</taxon>
        <taxon>Trichostrongylidae</taxon>
        <taxon>Trichostrongylus</taxon>
    </lineage>
</organism>
<feature type="region of interest" description="Disordered" evidence="1">
    <location>
        <begin position="1"/>
        <end position="26"/>
    </location>
</feature>
<protein>
    <submittedName>
        <fullName evidence="2">Uncharacterized protein</fullName>
    </submittedName>
</protein>
<comment type="caution">
    <text evidence="2">The sequence shown here is derived from an EMBL/GenBank/DDBJ whole genome shotgun (WGS) entry which is preliminary data.</text>
</comment>
<feature type="compositionally biased region" description="Basic residues" evidence="1">
    <location>
        <begin position="1"/>
        <end position="10"/>
    </location>
</feature>
<gene>
    <name evidence="2" type="ORF">GCK32_001860</name>
</gene>
<evidence type="ECO:0000313" key="2">
    <source>
        <dbReference type="EMBL" id="KAK5977211.1"/>
    </source>
</evidence>
<dbReference type="AlphaFoldDB" id="A0AAN8FCN3"/>
<dbReference type="Proteomes" id="UP001331761">
    <property type="component" value="Unassembled WGS sequence"/>
</dbReference>